<dbReference type="Pfam" id="PF09968">
    <property type="entry name" value="DUF2202"/>
    <property type="match status" value="1"/>
</dbReference>
<evidence type="ECO:0000313" key="2">
    <source>
        <dbReference type="EMBL" id="BDI07680.1"/>
    </source>
</evidence>
<dbReference type="RefSeq" id="WP_251970851.1">
    <property type="nucleotide sequence ID" value="NZ_AP025730.1"/>
</dbReference>
<sequence length="242" mass="25652">MTTNRMTIKQPTPRWLHLTILACVTGGLWACGGGGAGGDEASLAMQGGAARGQAASAAVWQSAVDSLPLQELSAAESAGLLAMRQEEQVAHDVYAGAAALWPLPVFANIASSETTHATAVATLLDRYDLPDPMDGLAERVFATPEFQSLYATLAARSRLSLIDALQVGCEIEELDMRDIVAHQLAADNADILLVYGNLLRGSRNHLRSFYATLLQQGGSYTPKYLTQAEFDAIVNSAMESGA</sequence>
<dbReference type="InterPro" id="IPR019243">
    <property type="entry name" value="DUF2202"/>
</dbReference>
<reference evidence="2" key="1">
    <citation type="submission" date="2022-04" db="EMBL/GenBank/DDBJ databases">
        <title>Whole genome sequence of Sphaerotilus sp. FB-5.</title>
        <authorList>
            <person name="Takeda M."/>
            <person name="Narihara S."/>
            <person name="Akimoto M."/>
            <person name="Akimoto R."/>
            <person name="Nishiyashiki S."/>
            <person name="Murakami T."/>
        </authorList>
    </citation>
    <scope>NUCLEOTIDE SEQUENCE</scope>
    <source>
        <strain evidence="2">FB-5</strain>
    </source>
</reference>
<organism evidence="2 3">
    <name type="scientific">Sphaerotilus microaerophilus</name>
    <dbReference type="NCBI Taxonomy" id="2914710"/>
    <lineage>
        <taxon>Bacteria</taxon>
        <taxon>Pseudomonadati</taxon>
        <taxon>Pseudomonadota</taxon>
        <taxon>Betaproteobacteria</taxon>
        <taxon>Burkholderiales</taxon>
        <taxon>Sphaerotilaceae</taxon>
        <taxon>Sphaerotilus</taxon>
    </lineage>
</organism>
<dbReference type="Gene3D" id="1.20.1260.10">
    <property type="match status" value="1"/>
</dbReference>
<dbReference type="CDD" id="cd01048">
    <property type="entry name" value="Ferritin_like_AB2"/>
    <property type="match status" value="1"/>
</dbReference>
<dbReference type="InterPro" id="IPR009078">
    <property type="entry name" value="Ferritin-like_SF"/>
</dbReference>
<gene>
    <name evidence="2" type="ORF">CATMQ487_46500</name>
</gene>
<evidence type="ECO:0000259" key="1">
    <source>
        <dbReference type="Pfam" id="PF09968"/>
    </source>
</evidence>
<dbReference type="Proteomes" id="UP001057498">
    <property type="component" value="Chromosome"/>
</dbReference>
<evidence type="ECO:0000313" key="3">
    <source>
        <dbReference type="Proteomes" id="UP001057498"/>
    </source>
</evidence>
<dbReference type="EMBL" id="AP025730">
    <property type="protein sequence ID" value="BDI07680.1"/>
    <property type="molecule type" value="Genomic_DNA"/>
</dbReference>
<protein>
    <recommendedName>
        <fullName evidence="1">DUF2202 domain-containing protein</fullName>
    </recommendedName>
</protein>
<dbReference type="InterPro" id="IPR012347">
    <property type="entry name" value="Ferritin-like"/>
</dbReference>
<feature type="domain" description="DUF2202" evidence="1">
    <location>
        <begin position="77"/>
        <end position="236"/>
    </location>
</feature>
<proteinExistence type="predicted"/>
<accession>A0ABN6PWQ0</accession>
<dbReference type="SUPFAM" id="SSF47240">
    <property type="entry name" value="Ferritin-like"/>
    <property type="match status" value="1"/>
</dbReference>
<keyword evidence="3" id="KW-1185">Reference proteome</keyword>
<name>A0ABN6PWQ0_9BURK</name>